<dbReference type="EMBL" id="JBDJPC010000011">
    <property type="protein sequence ID" value="KAL1489875.1"/>
    <property type="molecule type" value="Genomic_DNA"/>
</dbReference>
<proteinExistence type="predicted"/>
<dbReference type="Proteomes" id="UP001566132">
    <property type="component" value="Unassembled WGS sequence"/>
</dbReference>
<name>A0ABD1E5P3_HYPHA</name>
<gene>
    <name evidence="1" type="ORF">ABEB36_013803</name>
</gene>
<evidence type="ECO:0000313" key="2">
    <source>
        <dbReference type="Proteomes" id="UP001566132"/>
    </source>
</evidence>
<sequence length="163" mass="18587">MIDTADSNTSSKIWAMINRFNVKELSNLPDCPIRVSSRWLAIMFAVSRSVPERIQFLIVSTITKNGSSGQGASCGTRCANMLIVLFVHPKTINPNHIGSLSLSDLLGLAVYGREKMRVVLLRERLYLAVKEFFRLQFLKRAWLYFWGLNPVHYSAILEFCDSW</sequence>
<accession>A0ABD1E5P3</accession>
<keyword evidence="2" id="KW-1185">Reference proteome</keyword>
<organism evidence="1 2">
    <name type="scientific">Hypothenemus hampei</name>
    <name type="common">Coffee berry borer</name>
    <dbReference type="NCBI Taxonomy" id="57062"/>
    <lineage>
        <taxon>Eukaryota</taxon>
        <taxon>Metazoa</taxon>
        <taxon>Ecdysozoa</taxon>
        <taxon>Arthropoda</taxon>
        <taxon>Hexapoda</taxon>
        <taxon>Insecta</taxon>
        <taxon>Pterygota</taxon>
        <taxon>Neoptera</taxon>
        <taxon>Endopterygota</taxon>
        <taxon>Coleoptera</taxon>
        <taxon>Polyphaga</taxon>
        <taxon>Cucujiformia</taxon>
        <taxon>Curculionidae</taxon>
        <taxon>Scolytinae</taxon>
        <taxon>Hypothenemus</taxon>
    </lineage>
</organism>
<comment type="caution">
    <text evidence="1">The sequence shown here is derived from an EMBL/GenBank/DDBJ whole genome shotgun (WGS) entry which is preliminary data.</text>
</comment>
<evidence type="ECO:0000313" key="1">
    <source>
        <dbReference type="EMBL" id="KAL1489875.1"/>
    </source>
</evidence>
<dbReference type="AlphaFoldDB" id="A0ABD1E5P3"/>
<protein>
    <submittedName>
        <fullName evidence="1">Uncharacterized protein</fullName>
    </submittedName>
</protein>
<reference evidence="1 2" key="1">
    <citation type="submission" date="2024-05" db="EMBL/GenBank/DDBJ databases">
        <title>Genetic variation in Jamaican populations of the coffee berry borer (Hypothenemus hampei).</title>
        <authorList>
            <person name="Errbii M."/>
            <person name="Myrie A."/>
        </authorList>
    </citation>
    <scope>NUCLEOTIDE SEQUENCE [LARGE SCALE GENOMIC DNA]</scope>
    <source>
        <strain evidence="1">JA-Hopewell-2020-01-JO</strain>
        <tissue evidence="1">Whole body</tissue>
    </source>
</reference>